<keyword evidence="4 5" id="KW-1267">Proteomics identification</keyword>
<feature type="region of interest" description="Disordered" evidence="1">
    <location>
        <begin position="28"/>
        <end position="134"/>
    </location>
</feature>
<evidence type="ECO:0000313" key="2">
    <source>
        <dbReference type="Ensembl" id="ENSP00000513259.1"/>
    </source>
</evidence>
<protein>
    <submittedName>
        <fullName evidence="2">Nitric oxide synthase 2</fullName>
    </submittedName>
</protein>
<dbReference type="OrthoDB" id="1688044at2759"/>
<sequence length="134" mass="14819">MACPWKFLFKTKFHQYAMNGEKDINNNVEKAPCATSSPVTQDDLQYHNLSKQQNESPQPLVETGKKSPESLVKLDATPLSSPRHVRIKNWGSGMTFQDTLHHKAKGGKNRGTSGQGGSGNKGDRNNRNLPTDGR</sequence>
<evidence type="ECO:0007829" key="5">
    <source>
        <dbReference type="ProteomicsDB" id="A0A8V8TLB1"/>
    </source>
</evidence>
<feature type="compositionally biased region" description="Polar residues" evidence="1">
    <location>
        <begin position="34"/>
        <end position="57"/>
    </location>
</feature>
<evidence type="ECO:0000256" key="1">
    <source>
        <dbReference type="SAM" id="MobiDB-lite"/>
    </source>
</evidence>
<dbReference type="GeneTree" id="ENSGT00940000159752"/>
<gene>
    <name evidence="2" type="primary">NOS2</name>
</gene>
<dbReference type="EMBL" id="AC130289">
    <property type="status" value="NOT_ANNOTATED_CDS"/>
    <property type="molecule type" value="Genomic_DNA"/>
</dbReference>
<evidence type="ECO:0000313" key="3">
    <source>
        <dbReference type="Proteomes" id="UP000005640"/>
    </source>
</evidence>
<reference evidence="2 3" key="3">
    <citation type="journal article" date="2006" name="Nature">
        <title>DNA sequence of human chromosome 17 and analysis of rearrangement in the human lineage.</title>
        <authorList>
            <person name="Zody M.C."/>
            <person name="Garber M."/>
            <person name="Adams D.J."/>
            <person name="Sharpe T."/>
            <person name="Harrow J."/>
            <person name="Lupski J.R."/>
            <person name="Nicholson C."/>
            <person name="Searle S.M."/>
            <person name="Wilming L."/>
            <person name="Young S.K."/>
            <person name="Abouelleil A."/>
            <person name="Allen N.R."/>
            <person name="Bi W."/>
            <person name="Bloom T."/>
            <person name="Borowsky M.L."/>
            <person name="Bugalter B.E."/>
            <person name="Butler J."/>
            <person name="Chang J.L."/>
            <person name="Chen C.K."/>
            <person name="Cook A."/>
            <person name="Corum B."/>
            <person name="Cuomo C.A."/>
            <person name="de Jong P.J."/>
            <person name="DeCaprio D."/>
            <person name="Dewar K."/>
            <person name="FitzGerald M."/>
            <person name="Gilbert J."/>
            <person name="Gibson R."/>
            <person name="Gnerre S."/>
            <person name="Goldstein S."/>
            <person name="Grafham D.V."/>
            <person name="Grocock R."/>
            <person name="Hafez N."/>
            <person name="Hagopian D.S."/>
            <person name="Hart E."/>
            <person name="Norman C.H."/>
            <person name="Humphray S."/>
            <person name="Jaffe D.B."/>
            <person name="Jones M."/>
            <person name="Kamal M."/>
            <person name="Khodiyar V.K."/>
            <person name="LaButti K."/>
            <person name="Laird G."/>
            <person name="Lehoczky J."/>
            <person name="Liu X."/>
            <person name="Lokyitsang T."/>
            <person name="Loveland J."/>
            <person name="Lui A."/>
            <person name="Macdonald P."/>
            <person name="Major J.E."/>
            <person name="Matthews L."/>
            <person name="Mauceli E."/>
            <person name="McCarroll S.A."/>
            <person name="Mihalev A.H."/>
            <person name="Mudge J."/>
            <person name="Nguyen C."/>
            <person name="Nicol R."/>
            <person name="O'Leary S.B."/>
            <person name="Osoegawa K."/>
            <person name="Schwartz D.C."/>
            <person name="Shaw-Smith C."/>
            <person name="Stankiewicz P."/>
            <person name="Steward C."/>
            <person name="Swarbreck D."/>
            <person name="Venkataraman V."/>
            <person name="Whittaker C.A."/>
            <person name="Yang X."/>
            <person name="Zimmer A.R."/>
            <person name="Bradley A."/>
            <person name="Hubbard T."/>
            <person name="Birren B.W."/>
            <person name="Rogers J."/>
            <person name="Lander E.S."/>
            <person name="Nusbaum C."/>
        </authorList>
    </citation>
    <scope>NUCLEOTIDE SEQUENCE [LARGE SCALE GENOMIC DNA]</scope>
</reference>
<name>A0A8V8TLB1_HUMAN</name>
<reference evidence="2 3" key="1">
    <citation type="journal article" date="2001" name="Nature">
        <title>Initial sequencing and analysis of the human genome.</title>
        <authorList>
            <consortium name="International Human Genome Sequencing Consortium"/>
            <person name="Lander E.S."/>
            <person name="Linton L.M."/>
            <person name="Birren B."/>
            <person name="Nusbaum C."/>
            <person name="Zody M.C."/>
            <person name="Baldwin J."/>
            <person name="Devon K."/>
            <person name="Dewar K."/>
            <person name="Doyle M."/>
            <person name="FitzHugh W."/>
            <person name="Funke R."/>
            <person name="Gage D."/>
            <person name="Harris K."/>
            <person name="Heaford A."/>
            <person name="Howland J."/>
            <person name="Kann L."/>
            <person name="Lehoczky J."/>
            <person name="LeVine R."/>
            <person name="McEwan P."/>
            <person name="McKernan K."/>
            <person name="Meldrim J."/>
            <person name="Mesirov J.P."/>
            <person name="Miranda C."/>
            <person name="Morris W."/>
            <person name="Naylor J."/>
            <person name="Raymond C."/>
            <person name="Rosetti M."/>
            <person name="Santos R."/>
            <person name="Sheridan A."/>
            <person name="Sougnez C."/>
            <person name="Stange-Thomann N."/>
            <person name="Stojanovic N."/>
            <person name="Subramanian A."/>
            <person name="Wyman D."/>
            <person name="Rogers J."/>
            <person name="Sulston J."/>
            <person name="Ainscough R."/>
            <person name="Beck S."/>
            <person name="Bentley D."/>
            <person name="Burton J."/>
            <person name="Clee C."/>
            <person name="Carter N."/>
            <person name="Coulson A."/>
            <person name="Deadman R."/>
            <person name="Deloukas P."/>
            <person name="Dunham A."/>
            <person name="Dunham I."/>
            <person name="Durbin R."/>
            <person name="French L."/>
            <person name="Grafham D."/>
            <person name="Gregory S."/>
            <person name="Hubbard T."/>
            <person name="Humphray S."/>
            <person name="Hunt A."/>
            <person name="Jones M."/>
            <person name="Lloyd C."/>
            <person name="McMurray A."/>
            <person name="Matthews L."/>
            <person name="Mercer S."/>
            <person name="Milne S."/>
            <person name="Mullikin J.C."/>
            <person name="Mungall A."/>
            <person name="Plumb R."/>
            <person name="Ross M."/>
            <person name="Shownkeen R."/>
            <person name="Sims S."/>
            <person name="Waterston R.H."/>
            <person name="Wilson R.K."/>
            <person name="Hillier L.W."/>
            <person name="McPherson J.D."/>
            <person name="Marra M.A."/>
            <person name="Mardis E.R."/>
            <person name="Fulton L.A."/>
            <person name="Chinwalla A.T."/>
            <person name="Pepin K.H."/>
            <person name="Gish W.R."/>
            <person name="Chissoe S.L."/>
            <person name="Wendl M.C."/>
            <person name="Delehaunty K.D."/>
            <person name="Miner T.L."/>
            <person name="Delehaunty A."/>
            <person name="Kramer J.B."/>
            <person name="Cook L.L."/>
            <person name="Fulton R.S."/>
            <person name="Johnson D.L."/>
            <person name="Minx P.J."/>
            <person name="Clifton S.W."/>
            <person name="Hawkins T."/>
            <person name="Branscomb E."/>
            <person name="Predki P."/>
            <person name="Richardson P."/>
            <person name="Wenning S."/>
            <person name="Slezak T."/>
            <person name="Doggett N."/>
            <person name="Cheng J.F."/>
            <person name="Olsen A."/>
            <person name="Lucas S."/>
            <person name="Elkin C."/>
            <person name="Uberbacher E."/>
            <person name="Frazier M."/>
            <person name="Gibbs R.A."/>
            <person name="Muzny D.M."/>
            <person name="Scherer S.E."/>
            <person name="Bouck J.B."/>
            <person name="Sodergren E.J."/>
            <person name="Worley K.C."/>
            <person name="Rives C.M."/>
            <person name="Gorrell J.H."/>
            <person name="Metzker M.L."/>
            <person name="Naylor S.L."/>
            <person name="Kucherlapati R.S."/>
            <person name="Nelson D.L."/>
            <person name="Weinstock G.M."/>
            <person name="Sakaki Y."/>
            <person name="Fujiyama A."/>
            <person name="Hattori M."/>
            <person name="Yada T."/>
            <person name="Toyoda A."/>
            <person name="Itoh T."/>
            <person name="Kawagoe C."/>
            <person name="Watanabe H."/>
            <person name="Totoki Y."/>
            <person name="Taylor T."/>
            <person name="Weissenbach J."/>
            <person name="Heilig R."/>
            <person name="Saurin W."/>
            <person name="Artiguenave F."/>
            <person name="Brottier P."/>
            <person name="Bruls T."/>
            <person name="Pelletier E."/>
            <person name="Robert C."/>
            <person name="Wincker P."/>
            <person name="Smith D.R."/>
            <person name="Doucette-Stamm L."/>
            <person name="Rubenfield M."/>
            <person name="Weinstock K."/>
            <person name="Lee H.M."/>
            <person name="Dubois J."/>
            <person name="Rosenthal A."/>
            <person name="Platzer M."/>
            <person name="Nyakatura G."/>
            <person name="Taudien S."/>
            <person name="Rump A."/>
            <person name="Yang H."/>
            <person name="Yu J."/>
            <person name="Wang J."/>
            <person name="Huang G."/>
            <person name="Gu J."/>
            <person name="Hood L."/>
            <person name="Rowen L."/>
            <person name="Madan A."/>
            <person name="Qin S."/>
            <person name="Davis R.W."/>
            <person name="Federspiel N.A."/>
            <person name="Abola A.P."/>
            <person name="Proctor M.J."/>
            <person name="Myers R.M."/>
            <person name="Schmutz J."/>
            <person name="Dickson M."/>
            <person name="Grimwood J."/>
            <person name="Cox D.R."/>
            <person name="Olson M.V."/>
            <person name="Kaul R."/>
            <person name="Raymond C."/>
            <person name="Shimizu N."/>
            <person name="Kawasaki K."/>
            <person name="Minoshima S."/>
            <person name="Evans G.A."/>
            <person name="Athanasiou M."/>
            <person name="Schultz R."/>
            <person name="Roe B.A."/>
            <person name="Chen F."/>
            <person name="Pan H."/>
            <person name="Ramser J."/>
            <person name="Lehrach H."/>
            <person name="Reinhardt R."/>
            <person name="McCombie W.R."/>
            <person name="de la Bastide M."/>
            <person name="Dedhia N."/>
            <person name="Blocker H."/>
            <person name="Hornischer K."/>
            <person name="Nordsiek G."/>
            <person name="Agarwala R."/>
            <person name="Aravind L."/>
            <person name="Bailey J.A."/>
            <person name="Bateman A."/>
            <person name="Batzoglou S."/>
            <person name="Birney E."/>
            <person name="Bork P."/>
            <person name="Brown D.G."/>
            <person name="Burge C.B."/>
            <person name="Cerutti L."/>
            <person name="Chen H.C."/>
            <person name="Church D."/>
            <person name="Clamp M."/>
            <person name="Copley R.R."/>
            <person name="Doerks T."/>
            <person name="Eddy S.R."/>
            <person name="Eichler E.E."/>
            <person name="Furey T.S."/>
            <person name="Galagan J."/>
            <person name="Gilbert J.G."/>
            <person name="Harmon C."/>
            <person name="Hayashizaki Y."/>
            <person name="Haussler D."/>
            <person name="Hermjakob H."/>
            <person name="Hokamp K."/>
            <person name="Jang W."/>
            <person name="Johnson L.S."/>
            <person name="Jones T.A."/>
            <person name="Kasif S."/>
            <person name="Kaspryzk A."/>
            <person name="Kennedy S."/>
            <person name="Kent W.J."/>
            <person name="Kitts P."/>
            <person name="Koonin E.V."/>
            <person name="Korf I."/>
            <person name="Kulp D."/>
            <person name="Lancet D."/>
            <person name="Lowe T.M."/>
            <person name="McLysaght A."/>
            <person name="Mikkelsen T."/>
            <person name="Moran J.V."/>
            <person name="Mulder N."/>
            <person name="Pollara V.J."/>
            <person name="Ponting C.P."/>
            <person name="Schuler G."/>
            <person name="Schultz J."/>
            <person name="Slater G."/>
            <person name="Smit A.F."/>
            <person name="Stupka E."/>
            <person name="Szustakowski J."/>
            <person name="Thierry-Mieg D."/>
            <person name="Thierry-Mieg J."/>
            <person name="Wagner L."/>
            <person name="Wallis J."/>
            <person name="Wheeler R."/>
            <person name="Williams A."/>
            <person name="Wolf Y.I."/>
            <person name="Wolfe K.H."/>
            <person name="Yang S.P."/>
            <person name="Yeh R.F."/>
            <person name="Collins F."/>
            <person name="Guyer M.S."/>
            <person name="Peterson J."/>
            <person name="Felsenfeld A."/>
            <person name="Wetterstrand K.A."/>
            <person name="Patrinos A."/>
            <person name="Morgan M.J."/>
            <person name="de Jong P."/>
            <person name="Catanese J.J."/>
            <person name="Osoegawa K."/>
            <person name="Shizuya H."/>
            <person name="Choi S."/>
            <person name="Chen Y.J."/>
        </authorList>
    </citation>
    <scope>NUCLEOTIDE SEQUENCE [LARGE SCALE GENOMIC DNA]</scope>
</reference>
<dbReference type="HGNC" id="HGNC:7873">
    <property type="gene designation" value="NOS2"/>
</dbReference>
<evidence type="ECO:0007829" key="4">
    <source>
        <dbReference type="PeptideAtlas" id="A0A8V8TLB1"/>
    </source>
</evidence>
<reference evidence="2" key="4">
    <citation type="submission" date="2025-08" db="UniProtKB">
        <authorList>
            <consortium name="Ensembl"/>
        </authorList>
    </citation>
    <scope>IDENTIFICATION</scope>
</reference>
<dbReference type="AlphaFoldDB" id="A0A8V8TLB1"/>
<dbReference type="OpenTargets" id="ENSG00000007171"/>
<proteinExistence type="evidence at protein level"/>
<dbReference type="Proteomes" id="UP000005640">
    <property type="component" value="Chromosome 17"/>
</dbReference>
<keyword evidence="3" id="KW-1185">Reference proteome</keyword>
<dbReference type="Ensembl" id="ENST00000697337.1">
    <property type="protein sequence ID" value="ENSP00000513259.1"/>
    <property type="gene ID" value="ENSG00000007171.19"/>
</dbReference>
<reference evidence="2" key="5">
    <citation type="submission" date="2025-09" db="UniProtKB">
        <authorList>
            <consortium name="Ensembl"/>
        </authorList>
    </citation>
    <scope>IDENTIFICATION</scope>
</reference>
<organism evidence="2 3">
    <name type="scientific">Homo sapiens</name>
    <name type="common">Human</name>
    <dbReference type="NCBI Taxonomy" id="9606"/>
    <lineage>
        <taxon>Eukaryota</taxon>
        <taxon>Metazoa</taxon>
        <taxon>Chordata</taxon>
        <taxon>Craniata</taxon>
        <taxon>Vertebrata</taxon>
        <taxon>Euteleostomi</taxon>
        <taxon>Mammalia</taxon>
        <taxon>Eutheria</taxon>
        <taxon>Euarchontoglires</taxon>
        <taxon>Primates</taxon>
        <taxon>Haplorrhini</taxon>
        <taxon>Catarrhini</taxon>
        <taxon>Hominidae</taxon>
        <taxon>Homo</taxon>
    </lineage>
</organism>
<dbReference type="Ensembl" id="ENST00000697337.1">
    <property type="protein sequence ID" value="ENSP00000513259.1"/>
    <property type="gene ID" value="ENSG00000007171.20"/>
</dbReference>
<accession>A0A8V8TLB1</accession>
<reference evidence="2 3" key="2">
    <citation type="journal article" date="2004" name="Nature">
        <title>Finishing the euchromatic sequence of the human genome.</title>
        <authorList>
            <consortium name="International Human Genome Sequencing Consortium"/>
        </authorList>
    </citation>
    <scope>NUCLEOTIDE SEQUENCE [LARGE SCALE GENOMIC DNA]</scope>
</reference>